<evidence type="ECO:0000256" key="8">
    <source>
        <dbReference type="RuleBase" id="RU003733"/>
    </source>
</evidence>
<comment type="catalytic activity">
    <reaction evidence="7">
        <text>glycerol + ATP = sn-glycerol 3-phosphate + ADP + H(+)</text>
        <dbReference type="Rhea" id="RHEA:21644"/>
        <dbReference type="ChEBI" id="CHEBI:15378"/>
        <dbReference type="ChEBI" id="CHEBI:17754"/>
        <dbReference type="ChEBI" id="CHEBI:30616"/>
        <dbReference type="ChEBI" id="CHEBI:57597"/>
        <dbReference type="ChEBI" id="CHEBI:456216"/>
        <dbReference type="EC" id="2.7.1.30"/>
    </reaction>
</comment>
<dbReference type="InterPro" id="IPR018484">
    <property type="entry name" value="FGGY_N"/>
</dbReference>
<comment type="caution">
    <text evidence="7">Lacks conserved residue(s) required for the propagation of feature annotation.</text>
</comment>
<feature type="binding site" evidence="7">
    <location>
        <position position="258"/>
    </location>
    <ligand>
        <name>glycerol</name>
        <dbReference type="ChEBI" id="CHEBI:17754"/>
    </ligand>
</feature>
<keyword evidence="3 7" id="KW-0547">Nucleotide-binding</keyword>
<feature type="binding site" evidence="7">
    <location>
        <position position="324"/>
    </location>
    <ligand>
        <name>ADP</name>
        <dbReference type="ChEBI" id="CHEBI:456216"/>
    </ligand>
</feature>
<comment type="function">
    <text evidence="7">Key enzyme in the regulation of glycerol uptake and metabolism. Catalyzes the phosphorylation of glycerol to yield sn-glycerol 3-phosphate.</text>
</comment>
<feature type="binding site" evidence="7">
    <location>
        <position position="258"/>
    </location>
    <ligand>
        <name>sn-glycerol 3-phosphate</name>
        <dbReference type="ChEBI" id="CHEBI:57597"/>
    </ligand>
</feature>
<dbReference type="PROSITE" id="PS00445">
    <property type="entry name" value="FGGY_KINASES_2"/>
    <property type="match status" value="1"/>
</dbReference>
<keyword evidence="6 7" id="KW-0067">ATP-binding</keyword>
<feature type="binding site" evidence="7">
    <location>
        <position position="449"/>
    </location>
    <ligand>
        <name>ADP</name>
        <dbReference type="ChEBI" id="CHEBI:456216"/>
    </ligand>
</feature>
<accession>A0ABP9JH14</accession>
<evidence type="ECO:0000256" key="9">
    <source>
        <dbReference type="SAM" id="MobiDB-lite"/>
    </source>
</evidence>
<name>A0ABP9JH14_9MICO</name>
<feature type="binding site" evidence="7">
    <location>
        <position position="94"/>
    </location>
    <ligand>
        <name>glycerol</name>
        <dbReference type="ChEBI" id="CHEBI:17754"/>
    </ligand>
</feature>
<dbReference type="EC" id="2.7.1.30" evidence="7"/>
<feature type="binding site" evidence="7">
    <location>
        <position position="23"/>
    </location>
    <ligand>
        <name>ADP</name>
        <dbReference type="ChEBI" id="CHEBI:456216"/>
    </ligand>
</feature>
<dbReference type="InterPro" id="IPR018485">
    <property type="entry name" value="FGGY_C"/>
</dbReference>
<feature type="binding site" evidence="7">
    <location>
        <position position="280"/>
    </location>
    <ligand>
        <name>ATP</name>
        <dbReference type="ChEBI" id="CHEBI:30616"/>
    </ligand>
</feature>
<feature type="binding site" evidence="7">
    <location>
        <position position="445"/>
    </location>
    <ligand>
        <name>ATP</name>
        <dbReference type="ChEBI" id="CHEBI:30616"/>
    </ligand>
</feature>
<evidence type="ECO:0000259" key="10">
    <source>
        <dbReference type="Pfam" id="PF00370"/>
    </source>
</evidence>
<keyword evidence="2 7" id="KW-0808">Transferase</keyword>
<feature type="domain" description="Carbohydrate kinase FGGY C-terminal" evidence="11">
    <location>
        <begin position="275"/>
        <end position="484"/>
    </location>
</feature>
<feature type="binding site" evidence="7">
    <location>
        <position position="146"/>
    </location>
    <ligand>
        <name>glycerol</name>
        <dbReference type="ChEBI" id="CHEBI:17754"/>
    </ligand>
</feature>
<feature type="binding site" evidence="7">
    <location>
        <position position="259"/>
    </location>
    <ligand>
        <name>glycerol</name>
        <dbReference type="ChEBI" id="CHEBI:17754"/>
    </ligand>
</feature>
<feature type="binding site" evidence="7">
    <location>
        <position position="23"/>
    </location>
    <ligand>
        <name>ATP</name>
        <dbReference type="ChEBI" id="CHEBI:30616"/>
    </ligand>
</feature>
<dbReference type="Gene3D" id="3.30.420.40">
    <property type="match status" value="2"/>
</dbReference>
<dbReference type="PANTHER" id="PTHR10196:SF69">
    <property type="entry name" value="GLYCEROL KINASE"/>
    <property type="match status" value="1"/>
</dbReference>
<keyword evidence="5 7" id="KW-0319">Glycerol metabolism</keyword>
<proteinExistence type="inferred from homology"/>
<dbReference type="CDD" id="cd07769">
    <property type="entry name" value="ASKHA_NBD_FGGY_GK"/>
    <property type="match status" value="1"/>
</dbReference>
<gene>
    <name evidence="12" type="primary">glpK_2</name>
    <name evidence="7" type="synonym">glpK</name>
    <name evidence="12" type="ORF">GCM10023258_25650</name>
</gene>
<dbReference type="Pfam" id="PF02782">
    <property type="entry name" value="FGGY_C"/>
    <property type="match status" value="1"/>
</dbReference>
<dbReference type="NCBIfam" id="NF000756">
    <property type="entry name" value="PRK00047.1"/>
    <property type="match status" value="1"/>
</dbReference>
<evidence type="ECO:0000256" key="5">
    <source>
        <dbReference type="ARBA" id="ARBA00022798"/>
    </source>
</evidence>
<evidence type="ECO:0000259" key="11">
    <source>
        <dbReference type="Pfam" id="PF02782"/>
    </source>
</evidence>
<feature type="binding site" evidence="7">
    <location>
        <position position="25"/>
    </location>
    <ligand>
        <name>ATP</name>
        <dbReference type="ChEBI" id="CHEBI:30616"/>
    </ligand>
</feature>
<dbReference type="Proteomes" id="UP001500427">
    <property type="component" value="Unassembled WGS sequence"/>
</dbReference>
<evidence type="ECO:0000256" key="1">
    <source>
        <dbReference type="ARBA" id="ARBA00009156"/>
    </source>
</evidence>
<dbReference type="PANTHER" id="PTHR10196">
    <property type="entry name" value="SUGAR KINASE"/>
    <property type="match status" value="1"/>
</dbReference>
<evidence type="ECO:0000313" key="12">
    <source>
        <dbReference type="EMBL" id="GAA5029301.1"/>
    </source>
</evidence>
<comment type="pathway">
    <text evidence="7">Polyol metabolism; glycerol degradation via glycerol kinase pathway; sn-glycerol 3-phosphate from glycerol: step 1/1.</text>
</comment>
<feature type="binding site" evidence="7">
    <location>
        <position position="94"/>
    </location>
    <ligand>
        <name>sn-glycerol 3-phosphate</name>
        <dbReference type="ChEBI" id="CHEBI:57597"/>
    </ligand>
</feature>
<comment type="caution">
    <text evidence="12">The sequence shown here is derived from an EMBL/GenBank/DDBJ whole genome shotgun (WGS) entry which is preliminary data.</text>
</comment>
<keyword evidence="4 7" id="KW-0418">Kinase</keyword>
<keyword evidence="13" id="KW-1185">Reference proteome</keyword>
<feature type="binding site" evidence="7">
    <location>
        <position position="324"/>
    </location>
    <ligand>
        <name>ATP</name>
        <dbReference type="ChEBI" id="CHEBI:30616"/>
    </ligand>
</feature>
<sequence>MVTPPSAPRPGRDRFVAAIDQGTTSTRCLVLDEHAVVRGSAQLEHAQHYPQPGWVEHDPLEIWANTAAVVGRALATAGVEASDLVACGVANQRETAVVWEHATGRPVHPAVVWQDTRTEARCRRLAPTPEAVERWRAVTGLPPSTYFAGPKIAWILDHVDGARERAEAGELLAGTVDSWLVWNLTGGVDGGVHVTDVTNASRTLLMDLRSLSWSAELADETGVPLRVLPEIRSSAEVYGHGHRTGPLAGVPVAAALGDQHAALVGQACFEPGSSKCTYGTGGFLLTNTGDRPVRSRHGLLTTVAYQLGAEPPTYALEGSVAVAGSLIHWLRDRLELVRDVSEVESLAGSVDDSGGAYFVPAFSGLYAPRWRPDARGTITGLTAYTGRAHLVRAALEATCFQTREVADAMASDTGAVSGAGSGPGPGAAAGAGSALGLRELRVDGGMVANSLLMQLQADTLQVPVVAPEVVETTAVGAAFAAGLAVGLWRDRDELRELWRTGRRWEPRTDSDLPTTRWREWHRAVDRSLGWVATEQHPAADDDTAGPTVDDLAKERV</sequence>
<dbReference type="InterPro" id="IPR005999">
    <property type="entry name" value="Glycerol_kin"/>
</dbReference>
<dbReference type="EMBL" id="BAABIW010000016">
    <property type="protein sequence ID" value="GAA5029301.1"/>
    <property type="molecule type" value="Genomic_DNA"/>
</dbReference>
<protein>
    <recommendedName>
        <fullName evidence="7">Glycerol kinase</fullName>
        <ecNumber evidence="7">2.7.1.30</ecNumber>
    </recommendedName>
    <alternativeName>
        <fullName evidence="7">ATP:glycerol 3-phosphotransferase</fullName>
    </alternativeName>
    <alternativeName>
        <fullName evidence="7">Glycerokinase</fullName>
        <shortName evidence="7">GK</shortName>
    </alternativeName>
</protein>
<feature type="binding site" evidence="7">
    <location>
        <position position="93"/>
    </location>
    <ligand>
        <name>glycerol</name>
        <dbReference type="ChEBI" id="CHEBI:17754"/>
    </ligand>
</feature>
<dbReference type="InterPro" id="IPR018483">
    <property type="entry name" value="Carb_kinase_FGGY_CS"/>
</dbReference>
<feature type="region of interest" description="Disordered" evidence="9">
    <location>
        <begin position="532"/>
        <end position="556"/>
    </location>
</feature>
<feature type="binding site" evidence="7">
    <location>
        <position position="27"/>
    </location>
    <ligand>
        <name>ADP</name>
        <dbReference type="ChEBI" id="CHEBI:456216"/>
    </ligand>
</feature>
<feature type="binding site" evidence="7">
    <location>
        <position position="93"/>
    </location>
    <ligand>
        <name>sn-glycerol 3-phosphate</name>
        <dbReference type="ChEBI" id="CHEBI:57597"/>
    </ligand>
</feature>
<evidence type="ECO:0000256" key="2">
    <source>
        <dbReference type="ARBA" id="ARBA00022679"/>
    </source>
</evidence>
<organism evidence="12 13">
    <name type="scientific">Terrabacter aeriphilus</name>
    <dbReference type="NCBI Taxonomy" id="515662"/>
    <lineage>
        <taxon>Bacteria</taxon>
        <taxon>Bacillati</taxon>
        <taxon>Actinomycetota</taxon>
        <taxon>Actinomycetes</taxon>
        <taxon>Micrococcales</taxon>
        <taxon>Intrasporangiaceae</taxon>
        <taxon>Terrabacter</taxon>
    </lineage>
</organism>
<dbReference type="NCBIfam" id="TIGR01311">
    <property type="entry name" value="glycerol_kin"/>
    <property type="match status" value="1"/>
</dbReference>
<reference evidence="13" key="1">
    <citation type="journal article" date="2019" name="Int. J. Syst. Evol. Microbiol.">
        <title>The Global Catalogue of Microorganisms (GCM) 10K type strain sequencing project: providing services to taxonomists for standard genome sequencing and annotation.</title>
        <authorList>
            <consortium name="The Broad Institute Genomics Platform"/>
            <consortium name="The Broad Institute Genome Sequencing Center for Infectious Disease"/>
            <person name="Wu L."/>
            <person name="Ma J."/>
        </authorList>
    </citation>
    <scope>NUCLEOTIDE SEQUENCE [LARGE SCALE GENOMIC DNA]</scope>
    <source>
        <strain evidence="13">JCM 17687</strain>
    </source>
</reference>
<feature type="binding site" evidence="7">
    <location>
        <position position="280"/>
    </location>
    <ligand>
        <name>ADP</name>
        <dbReference type="ChEBI" id="CHEBI:456216"/>
    </ligand>
</feature>
<evidence type="ECO:0000256" key="7">
    <source>
        <dbReference type="HAMAP-Rule" id="MF_00186"/>
    </source>
</evidence>
<dbReference type="InterPro" id="IPR000577">
    <property type="entry name" value="Carb_kinase_FGGY"/>
</dbReference>
<feature type="binding site" evidence="7">
    <location>
        <position position="24"/>
    </location>
    <ligand>
        <name>ATP</name>
        <dbReference type="ChEBI" id="CHEBI:30616"/>
    </ligand>
</feature>
<feature type="binding site" evidence="7">
    <location>
        <position position="146"/>
    </location>
    <ligand>
        <name>sn-glycerol 3-phosphate</name>
        <dbReference type="ChEBI" id="CHEBI:57597"/>
    </ligand>
</feature>
<feature type="binding site" evidence="7">
    <location>
        <position position="23"/>
    </location>
    <ligand>
        <name>sn-glycerol 3-phosphate</name>
        <dbReference type="ChEBI" id="CHEBI:57597"/>
    </ligand>
</feature>
<dbReference type="InterPro" id="IPR043129">
    <property type="entry name" value="ATPase_NBD"/>
</dbReference>
<evidence type="ECO:0000256" key="6">
    <source>
        <dbReference type="ARBA" id="ARBA00022840"/>
    </source>
</evidence>
<dbReference type="GO" id="GO:0016301">
    <property type="term" value="F:kinase activity"/>
    <property type="evidence" value="ECO:0007669"/>
    <property type="project" value="UniProtKB-KW"/>
</dbReference>
<dbReference type="Pfam" id="PF00370">
    <property type="entry name" value="FGGY_N"/>
    <property type="match status" value="1"/>
</dbReference>
<dbReference type="SUPFAM" id="SSF53067">
    <property type="entry name" value="Actin-like ATPase domain"/>
    <property type="match status" value="2"/>
</dbReference>
<comment type="similarity">
    <text evidence="1 7 8">Belongs to the FGGY kinase family.</text>
</comment>
<evidence type="ECO:0000313" key="13">
    <source>
        <dbReference type="Proteomes" id="UP001500427"/>
    </source>
</evidence>
<evidence type="ECO:0000256" key="4">
    <source>
        <dbReference type="ARBA" id="ARBA00022777"/>
    </source>
</evidence>
<dbReference type="RefSeq" id="WP_345507879.1">
    <property type="nucleotide sequence ID" value="NZ_BAABIW010000016.1"/>
</dbReference>
<dbReference type="HAMAP" id="MF_00186">
    <property type="entry name" value="Glycerol_kin"/>
    <property type="match status" value="1"/>
</dbReference>
<evidence type="ECO:0000256" key="3">
    <source>
        <dbReference type="ARBA" id="ARBA00022741"/>
    </source>
</evidence>
<dbReference type="PIRSF" id="PIRSF000538">
    <property type="entry name" value="GlpK"/>
    <property type="match status" value="1"/>
</dbReference>
<feature type="binding site" evidence="7">
    <location>
        <position position="445"/>
    </location>
    <ligand>
        <name>ADP</name>
        <dbReference type="ChEBI" id="CHEBI:456216"/>
    </ligand>
</feature>
<feature type="domain" description="Carbohydrate kinase FGGY N-terminal" evidence="10">
    <location>
        <begin position="17"/>
        <end position="265"/>
    </location>
</feature>
<comment type="activity regulation">
    <text evidence="7">Inhibited by fructose 1,6-bisphosphate (FBP).</text>
</comment>